<sequence>MRSQVIEIKKIECITRVYNNLTGAESPVPPISFNLSFTDYWRDSPRFSYIELTLFITLEINNFLK</sequence>
<evidence type="ECO:0000313" key="2">
    <source>
        <dbReference type="Proteomes" id="UP000663124"/>
    </source>
</evidence>
<proteinExistence type="predicted"/>
<reference evidence="1" key="1">
    <citation type="submission" date="2019-09" db="EMBL/GenBank/DDBJ databases">
        <title>Comparative Genomics of Leptospira interrogans Reveals Genome Plasticity - A Common Adaptive Strategy for Survival in Various Hosts.</title>
        <authorList>
            <person name="Ramli S.R."/>
            <person name="Bunk B."/>
            <person name="Goris M."/>
            <person name="Bhuju S."/>
            <person name="Jarek M."/>
            <person name="Sproer C."/>
            <person name="Mustakim S."/>
            <person name="Strommenger B."/>
            <person name="Pessler F."/>
        </authorList>
    </citation>
    <scope>NUCLEOTIDE SEQUENCE</scope>
    <source>
        <strain evidence="1">782</strain>
    </source>
</reference>
<name>A0A1X8WRR9_LEPIR</name>
<protein>
    <submittedName>
        <fullName evidence="1">Uncharacterized protein</fullName>
    </submittedName>
</protein>
<dbReference type="EMBL" id="CP043884">
    <property type="protein sequence ID" value="QOI40956.1"/>
    <property type="molecule type" value="Genomic_DNA"/>
</dbReference>
<dbReference type="Proteomes" id="UP000663124">
    <property type="component" value="Chromosome 1"/>
</dbReference>
<organism evidence="1 2">
    <name type="scientific">Leptospira interrogans serovar Canicola</name>
    <dbReference type="NCBI Taxonomy" id="211880"/>
    <lineage>
        <taxon>Bacteria</taxon>
        <taxon>Pseudomonadati</taxon>
        <taxon>Spirochaetota</taxon>
        <taxon>Spirochaetia</taxon>
        <taxon>Leptospirales</taxon>
        <taxon>Leptospiraceae</taxon>
        <taxon>Leptospira</taxon>
    </lineage>
</organism>
<accession>A0A1X8WRR9</accession>
<gene>
    <name evidence="1" type="ORF">Lepto782_00615</name>
</gene>
<dbReference type="AlphaFoldDB" id="A0A1X8WRR9"/>
<evidence type="ECO:0000313" key="1">
    <source>
        <dbReference type="EMBL" id="QOI40956.1"/>
    </source>
</evidence>